<evidence type="ECO:0000313" key="2">
    <source>
        <dbReference type="EMBL" id="GEM38067.1"/>
    </source>
</evidence>
<protein>
    <submittedName>
        <fullName evidence="2">Siderophore-interacting protein</fullName>
    </submittedName>
</protein>
<reference evidence="2 3" key="1">
    <citation type="submission" date="2019-07" db="EMBL/GenBank/DDBJ databases">
        <title>Whole genome shotgun sequence of Nocardia ninae NBRC 108245.</title>
        <authorList>
            <person name="Hosoyama A."/>
            <person name="Uohara A."/>
            <person name="Ohji S."/>
            <person name="Ichikawa N."/>
        </authorList>
    </citation>
    <scope>NUCLEOTIDE SEQUENCE [LARGE SCALE GENOMIC DNA]</scope>
    <source>
        <strain evidence="2 3">NBRC 108245</strain>
    </source>
</reference>
<dbReference type="GO" id="GO:0016491">
    <property type="term" value="F:oxidoreductase activity"/>
    <property type="evidence" value="ECO:0007669"/>
    <property type="project" value="InterPro"/>
</dbReference>
<dbReference type="EMBL" id="BJXA01000013">
    <property type="protein sequence ID" value="GEM38067.1"/>
    <property type="molecule type" value="Genomic_DNA"/>
</dbReference>
<dbReference type="InterPro" id="IPR039374">
    <property type="entry name" value="SIP_fam"/>
</dbReference>
<proteinExistence type="predicted"/>
<dbReference type="InterPro" id="IPR013113">
    <property type="entry name" value="SIP_FAD-bd"/>
</dbReference>
<dbReference type="InterPro" id="IPR039261">
    <property type="entry name" value="FNR_nucleotide-bd"/>
</dbReference>
<dbReference type="InterPro" id="IPR017938">
    <property type="entry name" value="Riboflavin_synthase-like_b-brl"/>
</dbReference>
<dbReference type="CDD" id="cd06193">
    <property type="entry name" value="siderophore_interacting"/>
    <property type="match status" value="1"/>
</dbReference>
<gene>
    <name evidence="2" type="ORF">NN4_25860</name>
</gene>
<dbReference type="Gene3D" id="3.40.50.80">
    <property type="entry name" value="Nucleotide-binding domain of ferredoxin-NADP reductase (FNR) module"/>
    <property type="match status" value="1"/>
</dbReference>
<dbReference type="Pfam" id="PF04954">
    <property type="entry name" value="SIP"/>
    <property type="match status" value="1"/>
</dbReference>
<dbReference type="SUPFAM" id="SSF63380">
    <property type="entry name" value="Riboflavin synthase domain-like"/>
    <property type="match status" value="1"/>
</dbReference>
<accession>A0A511MD49</accession>
<dbReference type="Pfam" id="PF08021">
    <property type="entry name" value="FAD_binding_9"/>
    <property type="match status" value="1"/>
</dbReference>
<feature type="domain" description="FAD-binding FR-type" evidence="1">
    <location>
        <begin position="7"/>
        <end position="136"/>
    </location>
</feature>
<dbReference type="OrthoDB" id="3291337at2"/>
<sequence length="270" mass="29992">MRAQPFRFFENVPVLRTELLSPSQLRIVFGGAPLEGFASGGRDQSLSLFLPHPGQQRPWVPVDAGDNWFAEWRAADPAVRAVMRAYTAREHRPDTAELDIDFVPHADGGPAARWAARAQPGDRVTILGPCDSDNRSVAFRPPGEAGWVLLAADETALPATASILESLPAGTVAKVWIEVPHQADRRELPTEADAEITWLVHEDRDRGRIVHAVRAAALPERRPYAWIAGESGVVRALRRHLVTERRIPKADVTFRGYWRLGATEDDLRNE</sequence>
<dbReference type="PANTHER" id="PTHR30157">
    <property type="entry name" value="FERRIC REDUCTASE, NADPH-DEPENDENT"/>
    <property type="match status" value="1"/>
</dbReference>
<organism evidence="2 3">
    <name type="scientific">Nocardia ninae NBRC 108245</name>
    <dbReference type="NCBI Taxonomy" id="1210091"/>
    <lineage>
        <taxon>Bacteria</taxon>
        <taxon>Bacillati</taxon>
        <taxon>Actinomycetota</taxon>
        <taxon>Actinomycetes</taxon>
        <taxon>Mycobacteriales</taxon>
        <taxon>Nocardiaceae</taxon>
        <taxon>Nocardia</taxon>
    </lineage>
</organism>
<dbReference type="RefSeq" id="WP_147130120.1">
    <property type="nucleotide sequence ID" value="NZ_BJXA01000013.1"/>
</dbReference>
<dbReference type="PANTHER" id="PTHR30157:SF0">
    <property type="entry name" value="NADPH-DEPENDENT FERRIC-CHELATE REDUCTASE"/>
    <property type="match status" value="1"/>
</dbReference>
<dbReference type="PROSITE" id="PS51384">
    <property type="entry name" value="FAD_FR"/>
    <property type="match status" value="1"/>
</dbReference>
<evidence type="ECO:0000259" key="1">
    <source>
        <dbReference type="PROSITE" id="PS51384"/>
    </source>
</evidence>
<dbReference type="Gene3D" id="2.40.30.10">
    <property type="entry name" value="Translation factors"/>
    <property type="match status" value="1"/>
</dbReference>
<evidence type="ECO:0000313" key="3">
    <source>
        <dbReference type="Proteomes" id="UP000321424"/>
    </source>
</evidence>
<dbReference type="InterPro" id="IPR017927">
    <property type="entry name" value="FAD-bd_FR_type"/>
</dbReference>
<keyword evidence="3" id="KW-1185">Reference proteome</keyword>
<dbReference type="Proteomes" id="UP000321424">
    <property type="component" value="Unassembled WGS sequence"/>
</dbReference>
<comment type="caution">
    <text evidence="2">The sequence shown here is derived from an EMBL/GenBank/DDBJ whole genome shotgun (WGS) entry which is preliminary data.</text>
</comment>
<name>A0A511MD49_9NOCA</name>
<dbReference type="InterPro" id="IPR007037">
    <property type="entry name" value="SIP_rossman_dom"/>
</dbReference>
<dbReference type="AlphaFoldDB" id="A0A511MD49"/>